<sequence length="92" mass="9601">MGVQEWLISGAGAATVPIALVLMVISGVLRERDVDAGGTADSGLGRLQLDESGRPLRWSTGLLVARRITVLLLAVTVTVLVVATATRFAFLA</sequence>
<evidence type="ECO:0000313" key="3">
    <source>
        <dbReference type="Proteomes" id="UP000663792"/>
    </source>
</evidence>
<feature type="transmembrane region" description="Helical" evidence="1">
    <location>
        <begin position="68"/>
        <end position="90"/>
    </location>
</feature>
<accession>A0A938YJC6</accession>
<proteinExistence type="predicted"/>
<reference evidence="2" key="1">
    <citation type="submission" date="2021-01" db="EMBL/GenBank/DDBJ databases">
        <title>YIM 132084 draft genome.</title>
        <authorList>
            <person name="An D."/>
        </authorList>
    </citation>
    <scope>NUCLEOTIDE SEQUENCE</scope>
    <source>
        <strain evidence="2">YIM 132084</strain>
    </source>
</reference>
<dbReference type="Proteomes" id="UP000663792">
    <property type="component" value="Unassembled WGS sequence"/>
</dbReference>
<name>A0A938YJC6_9ACTN</name>
<keyword evidence="1" id="KW-0812">Transmembrane</keyword>
<dbReference type="AlphaFoldDB" id="A0A938YJC6"/>
<keyword evidence="3" id="KW-1185">Reference proteome</keyword>
<keyword evidence="1" id="KW-1133">Transmembrane helix</keyword>
<comment type="caution">
    <text evidence="2">The sequence shown here is derived from an EMBL/GenBank/DDBJ whole genome shotgun (WGS) entry which is preliminary data.</text>
</comment>
<gene>
    <name evidence="2" type="ORF">JL106_18880</name>
</gene>
<keyword evidence="1" id="KW-0472">Membrane</keyword>
<evidence type="ECO:0000313" key="2">
    <source>
        <dbReference type="EMBL" id="MBM9469357.1"/>
    </source>
</evidence>
<evidence type="ECO:0000256" key="1">
    <source>
        <dbReference type="SAM" id="Phobius"/>
    </source>
</evidence>
<organism evidence="2 3">
    <name type="scientific">Nakamurella leprariae</name>
    <dbReference type="NCBI Taxonomy" id="2803911"/>
    <lineage>
        <taxon>Bacteria</taxon>
        <taxon>Bacillati</taxon>
        <taxon>Actinomycetota</taxon>
        <taxon>Actinomycetes</taxon>
        <taxon>Nakamurellales</taxon>
        <taxon>Nakamurellaceae</taxon>
        <taxon>Nakamurella</taxon>
    </lineage>
</organism>
<protein>
    <submittedName>
        <fullName evidence="2">Uncharacterized protein</fullName>
    </submittedName>
</protein>
<dbReference type="RefSeq" id="WP_205262321.1">
    <property type="nucleotide sequence ID" value="NZ_JAERWK010000026.1"/>
</dbReference>
<dbReference type="EMBL" id="JAERWK010000026">
    <property type="protein sequence ID" value="MBM9469357.1"/>
    <property type="molecule type" value="Genomic_DNA"/>
</dbReference>
<feature type="transmembrane region" description="Helical" evidence="1">
    <location>
        <begin position="6"/>
        <end position="29"/>
    </location>
</feature>